<organism evidence="6 7">
    <name type="scientific">Arcanobacterium pinnipediorum</name>
    <dbReference type="NCBI Taxonomy" id="1503041"/>
    <lineage>
        <taxon>Bacteria</taxon>
        <taxon>Bacillati</taxon>
        <taxon>Actinomycetota</taxon>
        <taxon>Actinomycetes</taxon>
        <taxon>Actinomycetales</taxon>
        <taxon>Actinomycetaceae</taxon>
        <taxon>Arcanobacterium</taxon>
    </lineage>
</organism>
<dbReference type="EMBL" id="CP099547">
    <property type="protein sequence ID" value="USR79413.1"/>
    <property type="molecule type" value="Genomic_DNA"/>
</dbReference>
<dbReference type="Proteomes" id="UP001056109">
    <property type="component" value="Chromosome"/>
</dbReference>
<dbReference type="CDD" id="cd16393">
    <property type="entry name" value="SPO0J_N"/>
    <property type="match status" value="1"/>
</dbReference>
<evidence type="ECO:0000256" key="4">
    <source>
        <dbReference type="SAM" id="MobiDB-lite"/>
    </source>
</evidence>
<dbReference type="InterPro" id="IPR003115">
    <property type="entry name" value="ParB_N"/>
</dbReference>
<comment type="similarity">
    <text evidence="1">Belongs to the ParB family.</text>
</comment>
<dbReference type="NCBIfam" id="TIGR00180">
    <property type="entry name" value="parB_part"/>
    <property type="match status" value="1"/>
</dbReference>
<evidence type="ECO:0000256" key="2">
    <source>
        <dbReference type="ARBA" id="ARBA00022829"/>
    </source>
</evidence>
<dbReference type="Gene3D" id="3.90.1530.30">
    <property type="match status" value="1"/>
</dbReference>
<protein>
    <submittedName>
        <fullName evidence="6">ParB/RepB/Spo0J family partition protein</fullName>
    </submittedName>
</protein>
<dbReference type="Pfam" id="PF17762">
    <property type="entry name" value="HTH_ParB"/>
    <property type="match status" value="1"/>
</dbReference>
<dbReference type="Gene3D" id="1.10.10.2830">
    <property type="match status" value="1"/>
</dbReference>
<feature type="domain" description="ParB-like N-terminal" evidence="5">
    <location>
        <begin position="216"/>
        <end position="313"/>
    </location>
</feature>
<keyword evidence="3" id="KW-0238">DNA-binding</keyword>
<dbReference type="PANTHER" id="PTHR33375:SF1">
    <property type="entry name" value="CHROMOSOME-PARTITIONING PROTEIN PARB-RELATED"/>
    <property type="match status" value="1"/>
</dbReference>
<dbReference type="InterPro" id="IPR004437">
    <property type="entry name" value="ParB/RepB/Spo0J"/>
</dbReference>
<sequence>MAEKRRGLGRGIGALFPADQEESRKRPIDIFFTHNEENNNSRRTQESPINTDDSKIYETPRIEEKDSKNEAAPVVQSDSAGVAKPSATTKSTKVASTRASKAKIKTHKDKADSDVIPTESIATKVSEPGTDQDSVSSHSTSESTHATLVAELGVEKSVSSRKPEIDSTPANVSRETSAGDQPERQQDMQEQSRENSESSTINDSNDLQEIPGATFGELSLDEIVPNMHQPRQIFDEDDLAELAASIKEVGVLQPIVVRPLDQPIQDHPEARYELIMGERRWRASRLAGNSSVPAIVRHTDTGDMLRDALLENLHRAQLNALEEAAAYQQLMEDFNCTQEELSRRIARSRPQISNTLRLLKLPPLVQRRVAANVISAGHARALLGLSDPAAMERLAQRIVAENLSVRAIEELVALGEGGEQVKKPGSHRSSQYQPELSELASRLMDRFETKVKVVMGQKKGRISIDFGSIDDLNRILDLLDEESIDVSRETL</sequence>
<keyword evidence="7" id="KW-1185">Reference proteome</keyword>
<dbReference type="PANTHER" id="PTHR33375">
    <property type="entry name" value="CHROMOSOME-PARTITIONING PROTEIN PARB-RELATED"/>
    <property type="match status" value="1"/>
</dbReference>
<dbReference type="SMART" id="SM00470">
    <property type="entry name" value="ParB"/>
    <property type="match status" value="1"/>
</dbReference>
<dbReference type="SUPFAM" id="SSF110849">
    <property type="entry name" value="ParB/Sulfiredoxin"/>
    <property type="match status" value="1"/>
</dbReference>
<feature type="compositionally biased region" description="Low complexity" evidence="4">
    <location>
        <begin position="134"/>
        <end position="145"/>
    </location>
</feature>
<dbReference type="InterPro" id="IPR041468">
    <property type="entry name" value="HTH_ParB/Spo0J"/>
</dbReference>
<evidence type="ECO:0000259" key="5">
    <source>
        <dbReference type="SMART" id="SM00470"/>
    </source>
</evidence>
<dbReference type="RefSeq" id="WP_252673283.1">
    <property type="nucleotide sequence ID" value="NZ_CP099547.1"/>
</dbReference>
<evidence type="ECO:0000313" key="7">
    <source>
        <dbReference type="Proteomes" id="UP001056109"/>
    </source>
</evidence>
<dbReference type="SUPFAM" id="SSF109709">
    <property type="entry name" value="KorB DNA-binding domain-like"/>
    <property type="match status" value="1"/>
</dbReference>
<evidence type="ECO:0000256" key="3">
    <source>
        <dbReference type="ARBA" id="ARBA00023125"/>
    </source>
</evidence>
<evidence type="ECO:0000313" key="6">
    <source>
        <dbReference type="EMBL" id="USR79413.1"/>
    </source>
</evidence>
<dbReference type="InterPro" id="IPR036086">
    <property type="entry name" value="ParB/Sulfiredoxin_sf"/>
</dbReference>
<feature type="compositionally biased region" description="Basic and acidic residues" evidence="4">
    <location>
        <begin position="21"/>
        <end position="45"/>
    </location>
</feature>
<gene>
    <name evidence="6" type="ORF">NG665_08605</name>
</gene>
<dbReference type="Pfam" id="PF23552">
    <property type="entry name" value="ParB_C"/>
    <property type="match status" value="1"/>
</dbReference>
<keyword evidence="2" id="KW-0159">Chromosome partition</keyword>
<evidence type="ECO:0000256" key="1">
    <source>
        <dbReference type="ARBA" id="ARBA00006295"/>
    </source>
</evidence>
<accession>A0ABY5AGT0</accession>
<dbReference type="InterPro" id="IPR057240">
    <property type="entry name" value="ParB_dimer_C"/>
</dbReference>
<feature type="compositionally biased region" description="Low complexity" evidence="4">
    <location>
        <begin position="86"/>
        <end position="99"/>
    </location>
</feature>
<reference evidence="6" key="1">
    <citation type="submission" date="2022-06" db="EMBL/GenBank/DDBJ databases">
        <title>Complete Genome Sequence of Arcanobacterium pinnipediorum strain DSM 28752 isolated from a harbour seal.</title>
        <authorList>
            <person name="Borowiak M."/>
            <person name="Kreitlow A."/>
            <person name="Alssahen M."/>
            <person name="Malorny B."/>
            <person name="Laemmler C."/>
            <person name="Prenger-Berninghoff E."/>
            <person name="Siebert U."/>
            <person name="Ploetz M."/>
            <person name="Abdulmawjood A."/>
        </authorList>
    </citation>
    <scope>NUCLEOTIDE SEQUENCE</scope>
    <source>
        <strain evidence="6">DSM 28752</strain>
    </source>
</reference>
<feature type="compositionally biased region" description="Basic and acidic residues" evidence="4">
    <location>
        <begin position="52"/>
        <end position="69"/>
    </location>
</feature>
<dbReference type="Pfam" id="PF02195">
    <property type="entry name" value="ParB_N"/>
    <property type="match status" value="1"/>
</dbReference>
<dbReference type="InterPro" id="IPR050336">
    <property type="entry name" value="Chromosome_partition/occlusion"/>
</dbReference>
<feature type="compositionally biased region" description="Polar residues" evidence="4">
    <location>
        <begin position="197"/>
        <end position="207"/>
    </location>
</feature>
<feature type="compositionally biased region" description="Polar residues" evidence="4">
    <location>
        <begin position="168"/>
        <end position="179"/>
    </location>
</feature>
<feature type="region of interest" description="Disordered" evidence="4">
    <location>
        <begin position="1"/>
        <end position="210"/>
    </location>
</feature>
<name>A0ABY5AGT0_9ACTO</name>
<proteinExistence type="inferred from homology"/>
<feature type="compositionally biased region" description="Basic and acidic residues" evidence="4">
    <location>
        <begin position="181"/>
        <end position="196"/>
    </location>
</feature>